<dbReference type="InterPro" id="IPR036770">
    <property type="entry name" value="Ankyrin_rpt-contain_sf"/>
</dbReference>
<proteinExistence type="predicted"/>
<evidence type="ECO:0000259" key="5">
    <source>
        <dbReference type="Pfam" id="PF14420"/>
    </source>
</evidence>
<dbReference type="PANTHER" id="PTHR24124:SF14">
    <property type="entry name" value="CHROMOSOME UNDETERMINED SCAFFOLD_25, WHOLE GENOME SHOTGUN SEQUENCE"/>
    <property type="match status" value="1"/>
</dbReference>
<feature type="repeat" description="ANK" evidence="3">
    <location>
        <begin position="192"/>
        <end position="224"/>
    </location>
</feature>
<feature type="domain" description="Clr5" evidence="5">
    <location>
        <begin position="1"/>
        <end position="53"/>
    </location>
</feature>
<dbReference type="Pfam" id="PF12796">
    <property type="entry name" value="Ank_2"/>
    <property type="match status" value="1"/>
</dbReference>
<gene>
    <name evidence="6" type="ORF">WHR41_02503</name>
</gene>
<keyword evidence="2 3" id="KW-0040">ANK repeat</keyword>
<dbReference type="RefSeq" id="XP_069231698.1">
    <property type="nucleotide sequence ID" value="XM_069371109.1"/>
</dbReference>
<keyword evidence="1" id="KW-0677">Repeat</keyword>
<evidence type="ECO:0000256" key="3">
    <source>
        <dbReference type="PROSITE-ProRule" id="PRU00023"/>
    </source>
</evidence>
<dbReference type="AlphaFoldDB" id="A0AB34KUA7"/>
<reference evidence="6 7" key="1">
    <citation type="journal article" date="2020" name="Microbiol. Resour. Announc.">
        <title>Draft Genome Sequence of a Cladosporium Species Isolated from the Mesophotic Ascidian Didemnum maculosum.</title>
        <authorList>
            <person name="Gioti A."/>
            <person name="Siaperas R."/>
            <person name="Nikolaivits E."/>
            <person name="Le Goff G."/>
            <person name="Ouazzani J."/>
            <person name="Kotoulas G."/>
            <person name="Topakas E."/>
        </authorList>
    </citation>
    <scope>NUCLEOTIDE SEQUENCE [LARGE SCALE GENOMIC DNA]</scope>
    <source>
        <strain evidence="6 7">TM138-S3</strain>
    </source>
</reference>
<accession>A0AB34KUA7</accession>
<dbReference type="GO" id="GO:0010468">
    <property type="term" value="P:regulation of gene expression"/>
    <property type="evidence" value="ECO:0007669"/>
    <property type="project" value="TreeGrafter"/>
</dbReference>
<dbReference type="SMART" id="SM00248">
    <property type="entry name" value="ANK"/>
    <property type="match status" value="2"/>
</dbReference>
<dbReference type="InterPro" id="IPR002110">
    <property type="entry name" value="Ankyrin_rpt"/>
</dbReference>
<dbReference type="Proteomes" id="UP000803884">
    <property type="component" value="Unassembled WGS sequence"/>
</dbReference>
<dbReference type="PANTHER" id="PTHR24124">
    <property type="entry name" value="ANKYRIN REPEAT FAMILY A"/>
    <property type="match status" value="1"/>
</dbReference>
<dbReference type="EMBL" id="JAAQHG020000006">
    <property type="protein sequence ID" value="KAL1588593.1"/>
    <property type="molecule type" value="Genomic_DNA"/>
</dbReference>
<dbReference type="PROSITE" id="PS50297">
    <property type="entry name" value="ANK_REP_REGION"/>
    <property type="match status" value="1"/>
</dbReference>
<feature type="region of interest" description="Disordered" evidence="4">
    <location>
        <begin position="84"/>
        <end position="121"/>
    </location>
</feature>
<comment type="caution">
    <text evidence="6">The sequence shown here is derived from an EMBL/GenBank/DDBJ whole genome shotgun (WGS) entry which is preliminary data.</text>
</comment>
<sequence length="393" mass="44337">MGKDWKSARANIRKYYVDERQSVSKMRSIMKKEHGFDASVRSYRAKLAEWEFRLVDTSADSHHRGWPPVRCRQTYSVSSDNTADLHDAASDVGPASTISESSVPETPPDHESPGSLARSTSPYDHFEKVLRQVHEAPPQDRLEISMPVGDYHANGQTFLHYIAARGRMNDVLRDTLGFCKQLGYSVDELNDQGYSALHIAIQNDRFDNVQLLLNDGASLDVRNPQGELPLHMAVMSSQNLLLVSLLLERDIKGPRKHVERPSDKAGRIALDLVVDRVMRDISASGKSECTYATRKIVGALSKKMQTVENRAHLEASVRKDSELFLQAVNVLGRFRFGVPLSITMMSVFQEFKGAVGFPFEADCERVLPQWQGRLAQEQHLFFDPAPESIERHY</sequence>
<evidence type="ECO:0000256" key="2">
    <source>
        <dbReference type="ARBA" id="ARBA00023043"/>
    </source>
</evidence>
<dbReference type="Pfam" id="PF14420">
    <property type="entry name" value="Clr5"/>
    <property type="match status" value="1"/>
</dbReference>
<organism evidence="6 7">
    <name type="scientific">Cladosporium halotolerans</name>
    <dbReference type="NCBI Taxonomy" id="1052096"/>
    <lineage>
        <taxon>Eukaryota</taxon>
        <taxon>Fungi</taxon>
        <taxon>Dikarya</taxon>
        <taxon>Ascomycota</taxon>
        <taxon>Pezizomycotina</taxon>
        <taxon>Dothideomycetes</taxon>
        <taxon>Dothideomycetidae</taxon>
        <taxon>Cladosporiales</taxon>
        <taxon>Cladosporiaceae</taxon>
        <taxon>Cladosporium</taxon>
    </lineage>
</organism>
<dbReference type="GO" id="GO:0005634">
    <property type="term" value="C:nucleus"/>
    <property type="evidence" value="ECO:0007669"/>
    <property type="project" value="TreeGrafter"/>
</dbReference>
<evidence type="ECO:0000313" key="7">
    <source>
        <dbReference type="Proteomes" id="UP000803884"/>
    </source>
</evidence>
<protein>
    <recommendedName>
        <fullName evidence="5">Clr5 domain-containing protein</fullName>
    </recommendedName>
</protein>
<evidence type="ECO:0000256" key="4">
    <source>
        <dbReference type="SAM" id="MobiDB-lite"/>
    </source>
</evidence>
<evidence type="ECO:0000256" key="1">
    <source>
        <dbReference type="ARBA" id="ARBA00022737"/>
    </source>
</evidence>
<keyword evidence="7" id="KW-1185">Reference proteome</keyword>
<dbReference type="GeneID" id="96003947"/>
<evidence type="ECO:0000313" key="6">
    <source>
        <dbReference type="EMBL" id="KAL1588593.1"/>
    </source>
</evidence>
<dbReference type="InterPro" id="IPR025676">
    <property type="entry name" value="Clr5_dom"/>
</dbReference>
<dbReference type="SUPFAM" id="SSF48403">
    <property type="entry name" value="Ankyrin repeat"/>
    <property type="match status" value="1"/>
</dbReference>
<dbReference type="Gene3D" id="1.25.40.20">
    <property type="entry name" value="Ankyrin repeat-containing domain"/>
    <property type="match status" value="1"/>
</dbReference>
<name>A0AB34KUA7_9PEZI</name>
<dbReference type="PROSITE" id="PS50088">
    <property type="entry name" value="ANK_REPEAT"/>
    <property type="match status" value="1"/>
</dbReference>